<feature type="region of interest" description="Disordered" evidence="1">
    <location>
        <begin position="146"/>
        <end position="243"/>
    </location>
</feature>
<gene>
    <name evidence="2" type="ORF">Cni_G26658</name>
</gene>
<dbReference type="AlphaFoldDB" id="A0AAQ3QRJ0"/>
<accession>A0AAQ3QRJ0</accession>
<dbReference type="PANTHER" id="PTHR33871:SF18">
    <property type="entry name" value="F24J8.12 PROTEIN"/>
    <property type="match status" value="1"/>
</dbReference>
<name>A0AAQ3QRJ0_9LILI</name>
<proteinExistence type="predicted"/>
<evidence type="ECO:0000256" key="1">
    <source>
        <dbReference type="SAM" id="MobiDB-lite"/>
    </source>
</evidence>
<organism evidence="2 3">
    <name type="scientific">Canna indica</name>
    <name type="common">Indian-shot</name>
    <dbReference type="NCBI Taxonomy" id="4628"/>
    <lineage>
        <taxon>Eukaryota</taxon>
        <taxon>Viridiplantae</taxon>
        <taxon>Streptophyta</taxon>
        <taxon>Embryophyta</taxon>
        <taxon>Tracheophyta</taxon>
        <taxon>Spermatophyta</taxon>
        <taxon>Magnoliopsida</taxon>
        <taxon>Liliopsida</taxon>
        <taxon>Zingiberales</taxon>
        <taxon>Cannaceae</taxon>
        <taxon>Canna</taxon>
    </lineage>
</organism>
<evidence type="ECO:0000313" key="3">
    <source>
        <dbReference type="Proteomes" id="UP001327560"/>
    </source>
</evidence>
<dbReference type="EMBL" id="CP136897">
    <property type="protein sequence ID" value="WOL17865.1"/>
    <property type="molecule type" value="Genomic_DNA"/>
</dbReference>
<dbReference type="Proteomes" id="UP001327560">
    <property type="component" value="Chromosome 8"/>
</dbReference>
<evidence type="ECO:0000313" key="2">
    <source>
        <dbReference type="EMBL" id="WOL17865.1"/>
    </source>
</evidence>
<keyword evidence="3" id="KW-1185">Reference proteome</keyword>
<sequence>MNPLINGLLPHRAHSIQTSNIYPPSPFLPLKNSKVVMGSCVSKCYTDSSSKNNSIDVDDDDDDDSSAVVVVVQEKLVISESPSVCKPSSTHLSNTQTSSFLSSSSLLYSASPPSVSSSSSSSTCITSAYPQASRAKQNPRIVVLDPQKQRAAELPVQIQQPTPTTLRGRPPPTRPPAITSRSFPAKRARSSSPNSAARRKSCRTASCPAAAPSNRKTNFSQQRREAAMRASVRRPPNACNPPSMEKEARVRQMHQIQNRDDEVSLSYGIPVAEDVNNPLISMDCFIFL</sequence>
<dbReference type="PANTHER" id="PTHR33871">
    <property type="entry name" value="OS05G0503100 PROTEIN-RELATED"/>
    <property type="match status" value="1"/>
</dbReference>
<reference evidence="2 3" key="1">
    <citation type="submission" date="2023-10" db="EMBL/GenBank/DDBJ databases">
        <title>Chromosome-scale genome assembly provides insights into flower coloration mechanisms of Canna indica.</title>
        <authorList>
            <person name="Li C."/>
        </authorList>
    </citation>
    <scope>NUCLEOTIDE SEQUENCE [LARGE SCALE GENOMIC DNA]</scope>
    <source>
        <tissue evidence="2">Flower</tissue>
    </source>
</reference>
<protein>
    <submittedName>
        <fullName evidence="2">Uncharacterized protein</fullName>
    </submittedName>
</protein>